<dbReference type="InterPro" id="IPR017517">
    <property type="entry name" value="Maleyloyr_isom"/>
</dbReference>
<dbReference type="InterPro" id="IPR034660">
    <property type="entry name" value="DinB/YfiT-like"/>
</dbReference>
<name>A0A8J3Y3M5_9ACTN</name>
<accession>A0A8J3Y3M5</accession>
<dbReference type="GO" id="GO:0046872">
    <property type="term" value="F:metal ion binding"/>
    <property type="evidence" value="ECO:0007669"/>
    <property type="project" value="InterPro"/>
</dbReference>
<evidence type="ECO:0000313" key="3">
    <source>
        <dbReference type="EMBL" id="GIJ00922.1"/>
    </source>
</evidence>
<dbReference type="EMBL" id="BOOY01000002">
    <property type="protein sequence ID" value="GIJ00922.1"/>
    <property type="molecule type" value="Genomic_DNA"/>
</dbReference>
<dbReference type="NCBIfam" id="TIGR03086">
    <property type="entry name" value="TIGR03086 family metal-binding protein"/>
    <property type="match status" value="1"/>
</dbReference>
<dbReference type="Pfam" id="PF11716">
    <property type="entry name" value="MDMPI_N"/>
    <property type="match status" value="1"/>
</dbReference>
<proteinExistence type="predicted"/>
<dbReference type="InterPro" id="IPR017520">
    <property type="entry name" value="CHP03086"/>
</dbReference>
<dbReference type="Gene3D" id="1.20.120.450">
    <property type="entry name" value="dinb family like domain"/>
    <property type="match status" value="1"/>
</dbReference>
<feature type="region of interest" description="Disordered" evidence="1">
    <location>
        <begin position="159"/>
        <end position="195"/>
    </location>
</feature>
<dbReference type="AlphaFoldDB" id="A0A8J3Y3M5"/>
<dbReference type="RefSeq" id="WP_203936267.1">
    <property type="nucleotide sequence ID" value="NZ_BAAAGJ010000005.1"/>
</dbReference>
<evidence type="ECO:0000313" key="4">
    <source>
        <dbReference type="Proteomes" id="UP000652013"/>
    </source>
</evidence>
<reference evidence="3" key="1">
    <citation type="submission" date="2021-01" db="EMBL/GenBank/DDBJ databases">
        <title>Whole genome shotgun sequence of Spirilliplanes yamanashiensis NBRC 15828.</title>
        <authorList>
            <person name="Komaki H."/>
            <person name="Tamura T."/>
        </authorList>
    </citation>
    <scope>NUCLEOTIDE SEQUENCE</scope>
    <source>
        <strain evidence="3">NBRC 15828</strain>
    </source>
</reference>
<evidence type="ECO:0000259" key="2">
    <source>
        <dbReference type="Pfam" id="PF11716"/>
    </source>
</evidence>
<dbReference type="InterPro" id="IPR024344">
    <property type="entry name" value="MDMPI_metal-binding"/>
</dbReference>
<dbReference type="Proteomes" id="UP000652013">
    <property type="component" value="Unassembled WGS sequence"/>
</dbReference>
<dbReference type="NCBIfam" id="TIGR03083">
    <property type="entry name" value="maleylpyruvate isomerase family mycothiol-dependent enzyme"/>
    <property type="match status" value="1"/>
</dbReference>
<keyword evidence="4" id="KW-1185">Reference proteome</keyword>
<protein>
    <submittedName>
        <fullName evidence="3">TIGR03086 family protein</fullName>
    </submittedName>
</protein>
<feature type="domain" description="Mycothiol-dependent maleylpyruvate isomerase metal-binding" evidence="2">
    <location>
        <begin position="14"/>
        <end position="134"/>
    </location>
</feature>
<comment type="caution">
    <text evidence="3">The sequence shown here is derived from an EMBL/GenBank/DDBJ whole genome shotgun (WGS) entry which is preliminary data.</text>
</comment>
<dbReference type="SUPFAM" id="SSF109854">
    <property type="entry name" value="DinB/YfiT-like putative metalloenzymes"/>
    <property type="match status" value="1"/>
</dbReference>
<evidence type="ECO:0000256" key="1">
    <source>
        <dbReference type="SAM" id="MobiDB-lite"/>
    </source>
</evidence>
<organism evidence="3 4">
    <name type="scientific">Spirilliplanes yamanashiensis</name>
    <dbReference type="NCBI Taxonomy" id="42233"/>
    <lineage>
        <taxon>Bacteria</taxon>
        <taxon>Bacillati</taxon>
        <taxon>Actinomycetota</taxon>
        <taxon>Actinomycetes</taxon>
        <taxon>Micromonosporales</taxon>
        <taxon>Micromonosporaceae</taxon>
        <taxon>Spirilliplanes</taxon>
    </lineage>
</organism>
<sequence>MTDTTARPDLGPTAEAVKAVAARVRDEQLTGPTPCAGMPVAQLLDHLVGLAYAFRLSARKETGGVTAQAPEPSAEHLDPAWREVLPRHLDELVAAWRDPAAWEGETQAGGVTLPAQVMGAVALNELLIHGWDLARAVGAPYSADPAALAVSESMFPDDEAGGTPGMYGPRVPVPPDASPLDRVIGLSGRDPAWTP</sequence>
<gene>
    <name evidence="3" type="ORF">Sya03_02740</name>
</gene>